<reference evidence="1" key="1">
    <citation type="journal article" date="2014" name="Int. J. Syst. Evol. Microbiol.">
        <title>Complete genome of a new Firmicutes species belonging to the dominant human colonic microbiota ('Ruminococcus bicirculans') reveals two chromosomes and a selective capacity to utilize plant glucans.</title>
        <authorList>
            <consortium name="NISC Comparative Sequencing Program"/>
            <person name="Wegmann U."/>
            <person name="Louis P."/>
            <person name="Goesmann A."/>
            <person name="Henrissat B."/>
            <person name="Duncan S.H."/>
            <person name="Flint H.J."/>
        </authorList>
    </citation>
    <scope>NUCLEOTIDE SEQUENCE</scope>
    <source>
        <strain evidence="1">NBRC 108728</strain>
    </source>
</reference>
<reference evidence="3" key="2">
    <citation type="journal article" date="2019" name="Int. J. Syst. Evol. Microbiol.">
        <title>The Global Catalogue of Microorganisms (GCM) 10K type strain sequencing project: providing services to taxonomists for standard genome sequencing and annotation.</title>
        <authorList>
            <consortium name="The Broad Institute Genomics Platform"/>
            <consortium name="The Broad Institute Genome Sequencing Center for Infectious Disease"/>
            <person name="Wu L."/>
            <person name="Ma J."/>
        </authorList>
    </citation>
    <scope>NUCLEOTIDE SEQUENCE [LARGE SCALE GENOMIC DNA]</scope>
    <source>
        <strain evidence="3">NBRC 108728</strain>
    </source>
</reference>
<gene>
    <name evidence="1" type="ORF">GCM10025867_45600</name>
    <name evidence="2" type="ORF">GCM10025867_51280</name>
</gene>
<keyword evidence="3" id="KW-1185">Reference proteome</keyword>
<dbReference type="EMBL" id="AP027733">
    <property type="protein sequence ID" value="BDZ52319.1"/>
    <property type="molecule type" value="Genomic_DNA"/>
</dbReference>
<evidence type="ECO:0000313" key="2">
    <source>
        <dbReference type="EMBL" id="BDZ52887.1"/>
    </source>
</evidence>
<geneLocation type="plasmid" evidence="1 3">
    <name>pNBRC108728a</name>
</geneLocation>
<sequence>MSNTFDPTTMTMTVVGEITHRAYLFGERDYDVYELKDGIYPIVASEPGTNGFYAEVPAFYCLSARKYGSSRPQRHTTVRVWFRPDYLAPMGPVPIKTGYVDSAVAYAWVAPAGEAAPTFDAIQEAATAMREASAGMRHFGISGPIHDAEAAKRFAARSAIVEAARPVHA</sequence>
<accession>A0ABM8GV19</accession>
<keyword evidence="1" id="KW-0614">Plasmid</keyword>
<name>A0ABM8GV19_9MICO</name>
<dbReference type="EMBL" id="AP027733">
    <property type="protein sequence ID" value="BDZ52887.1"/>
    <property type="molecule type" value="Genomic_DNA"/>
</dbReference>
<reference evidence="1" key="3">
    <citation type="submission" date="2023-02" db="EMBL/GenBank/DDBJ databases">
        <authorList>
            <person name="Sun Q."/>
            <person name="Mori K."/>
        </authorList>
    </citation>
    <scope>NUCLEOTIDE SEQUENCE</scope>
    <source>
        <strain evidence="1">NBRC 108728</strain>
        <plasmid evidence="1">pNBRC108728a</plasmid>
    </source>
</reference>
<proteinExistence type="predicted"/>
<organism evidence="1 3">
    <name type="scientific">Frondihabitans sucicola</name>
    <dbReference type="NCBI Taxonomy" id="1268041"/>
    <lineage>
        <taxon>Bacteria</taxon>
        <taxon>Bacillati</taxon>
        <taxon>Actinomycetota</taxon>
        <taxon>Actinomycetes</taxon>
        <taxon>Micrococcales</taxon>
        <taxon>Microbacteriaceae</taxon>
        <taxon>Frondihabitans</taxon>
    </lineage>
</organism>
<dbReference type="Proteomes" id="UP001321486">
    <property type="component" value="Plasmid pNBRC108728a"/>
</dbReference>
<evidence type="ECO:0000313" key="3">
    <source>
        <dbReference type="Proteomes" id="UP001321486"/>
    </source>
</evidence>
<protein>
    <submittedName>
        <fullName evidence="1">Uncharacterized protein</fullName>
    </submittedName>
</protein>
<dbReference type="RefSeq" id="WP_286347170.1">
    <property type="nucleotide sequence ID" value="NZ_AP027733.1"/>
</dbReference>
<evidence type="ECO:0000313" key="1">
    <source>
        <dbReference type="EMBL" id="BDZ52319.1"/>
    </source>
</evidence>